<protein>
    <submittedName>
        <fullName evidence="7">TspO and MBR related proteins</fullName>
    </submittedName>
</protein>
<comment type="similarity">
    <text evidence="2">Belongs to the TspO/BZRP family.</text>
</comment>
<evidence type="ECO:0000256" key="1">
    <source>
        <dbReference type="ARBA" id="ARBA00004141"/>
    </source>
</evidence>
<evidence type="ECO:0000256" key="2">
    <source>
        <dbReference type="ARBA" id="ARBA00007524"/>
    </source>
</evidence>
<feature type="transmembrane region" description="Helical" evidence="6">
    <location>
        <begin position="106"/>
        <end position="126"/>
    </location>
</feature>
<evidence type="ECO:0000313" key="7">
    <source>
        <dbReference type="EMBL" id="SHE67450.1"/>
    </source>
</evidence>
<keyword evidence="8" id="KW-1185">Reference proteome</keyword>
<evidence type="ECO:0000256" key="6">
    <source>
        <dbReference type="SAM" id="Phobius"/>
    </source>
</evidence>
<dbReference type="GO" id="GO:0033013">
    <property type="term" value="P:tetrapyrrole metabolic process"/>
    <property type="evidence" value="ECO:0007669"/>
    <property type="project" value="UniProtKB-ARBA"/>
</dbReference>
<dbReference type="GO" id="GO:0016020">
    <property type="term" value="C:membrane"/>
    <property type="evidence" value="ECO:0007669"/>
    <property type="project" value="UniProtKB-SubCell"/>
</dbReference>
<dbReference type="PANTHER" id="PTHR10057">
    <property type="entry name" value="PERIPHERAL-TYPE BENZODIAZEPINE RECEPTOR"/>
    <property type="match status" value="1"/>
</dbReference>
<dbReference type="AlphaFoldDB" id="A0A1M4VF21"/>
<dbReference type="Pfam" id="PF03073">
    <property type="entry name" value="TspO_MBR"/>
    <property type="match status" value="1"/>
</dbReference>
<feature type="transmembrane region" description="Helical" evidence="6">
    <location>
        <begin position="5"/>
        <end position="28"/>
    </location>
</feature>
<evidence type="ECO:0000313" key="8">
    <source>
        <dbReference type="Proteomes" id="UP000184462"/>
    </source>
</evidence>
<name>A0A1M4VF21_9FLAO</name>
<keyword evidence="3 6" id="KW-0812">Transmembrane</keyword>
<sequence>MKIKFIYKIIIAVFICLAIGFIGSIATQTSVNTWYLTLNKPVFNPPNWLFAPVWTILYILMGVSAALVWHRGFHHVWVKTALYHFGFQLLLNALWSIVFFGLQKPLYALFVIVALLILILLTFKWFKVVSNKAAYLLIPYLVWVAFAMLLNFEIWRLN</sequence>
<dbReference type="InterPro" id="IPR038330">
    <property type="entry name" value="TspO/MBR-related_sf"/>
</dbReference>
<reference evidence="7 8" key="1">
    <citation type="submission" date="2016-11" db="EMBL/GenBank/DDBJ databases">
        <authorList>
            <person name="Jaros S."/>
            <person name="Januszkiewicz K."/>
            <person name="Wedrychowicz H."/>
        </authorList>
    </citation>
    <scope>NUCLEOTIDE SEQUENCE [LARGE SCALE GENOMIC DNA]</scope>
    <source>
        <strain evidence="7 8">DSM 25661</strain>
    </source>
</reference>
<evidence type="ECO:0000256" key="3">
    <source>
        <dbReference type="ARBA" id="ARBA00022692"/>
    </source>
</evidence>
<dbReference type="InterPro" id="IPR004307">
    <property type="entry name" value="TspO_MBR"/>
</dbReference>
<dbReference type="CDD" id="cd15904">
    <property type="entry name" value="TSPO_MBR"/>
    <property type="match status" value="1"/>
</dbReference>
<dbReference type="OrthoDB" id="9795496at2"/>
<dbReference type="RefSeq" id="WP_073192925.1">
    <property type="nucleotide sequence ID" value="NZ_FQTW01000004.1"/>
</dbReference>
<dbReference type="PANTHER" id="PTHR10057:SF0">
    <property type="entry name" value="TRANSLOCATOR PROTEIN"/>
    <property type="match status" value="1"/>
</dbReference>
<feature type="transmembrane region" description="Helical" evidence="6">
    <location>
        <begin position="81"/>
        <end position="100"/>
    </location>
</feature>
<comment type="subcellular location">
    <subcellularLocation>
        <location evidence="1">Membrane</location>
        <topology evidence="1">Multi-pass membrane protein</topology>
    </subcellularLocation>
</comment>
<dbReference type="Proteomes" id="UP000184462">
    <property type="component" value="Unassembled WGS sequence"/>
</dbReference>
<dbReference type="EMBL" id="FQTW01000004">
    <property type="protein sequence ID" value="SHE67450.1"/>
    <property type="molecule type" value="Genomic_DNA"/>
</dbReference>
<dbReference type="PIRSF" id="PIRSF005859">
    <property type="entry name" value="PBR"/>
    <property type="match status" value="1"/>
</dbReference>
<dbReference type="STRING" id="1155689.SAMN05444278_10423"/>
<organism evidence="7 8">
    <name type="scientific">Psychroflexus salarius</name>
    <dbReference type="NCBI Taxonomy" id="1155689"/>
    <lineage>
        <taxon>Bacteria</taxon>
        <taxon>Pseudomonadati</taxon>
        <taxon>Bacteroidota</taxon>
        <taxon>Flavobacteriia</taxon>
        <taxon>Flavobacteriales</taxon>
        <taxon>Flavobacteriaceae</taxon>
        <taxon>Psychroflexus</taxon>
    </lineage>
</organism>
<gene>
    <name evidence="7" type="ORF">SAMN05444278_10423</name>
</gene>
<accession>A0A1M4VF21</accession>
<dbReference type="Gene3D" id="1.20.1260.100">
    <property type="entry name" value="TspO/MBR protein"/>
    <property type="match status" value="1"/>
</dbReference>
<proteinExistence type="inferred from homology"/>
<feature type="transmembrane region" description="Helical" evidence="6">
    <location>
        <begin position="48"/>
        <end position="69"/>
    </location>
</feature>
<evidence type="ECO:0000256" key="5">
    <source>
        <dbReference type="ARBA" id="ARBA00023136"/>
    </source>
</evidence>
<feature type="transmembrane region" description="Helical" evidence="6">
    <location>
        <begin position="133"/>
        <end position="152"/>
    </location>
</feature>
<evidence type="ECO:0000256" key="4">
    <source>
        <dbReference type="ARBA" id="ARBA00022989"/>
    </source>
</evidence>
<keyword evidence="4 6" id="KW-1133">Transmembrane helix</keyword>
<dbReference type="FunFam" id="1.20.1260.100:FF:000001">
    <property type="entry name" value="translocator protein 2"/>
    <property type="match status" value="1"/>
</dbReference>
<keyword evidence="5 6" id="KW-0472">Membrane</keyword>